<reference evidence="8" key="1">
    <citation type="submission" date="2015-10" db="EMBL/GenBank/DDBJ databases">
        <title>Description of Candidatus Tenderia electrophaga gen. nov, sp. nov., an Uncultivated Electroautotroph from a Biocathode Enrichment.</title>
        <authorList>
            <person name="Eddie B.J."/>
            <person name="Malanoski A.P."/>
            <person name="Wang Z."/>
            <person name="Hall R.J."/>
            <person name="Oh S.D."/>
            <person name="Heiner C."/>
            <person name="Lin B."/>
            <person name="Strycharz-Glaven S.M."/>
        </authorList>
    </citation>
    <scope>NUCLEOTIDE SEQUENCE [LARGE SCALE GENOMIC DNA]</scope>
    <source>
        <strain evidence="8">NRL1</strain>
    </source>
</reference>
<dbReference type="InterPro" id="IPR002758">
    <property type="entry name" value="Cation_antiport_E"/>
</dbReference>
<feature type="transmembrane region" description="Helical" evidence="7">
    <location>
        <begin position="12"/>
        <end position="41"/>
    </location>
</feature>
<keyword evidence="9" id="KW-1185">Reference proteome</keyword>
<evidence type="ECO:0000313" key="8">
    <source>
        <dbReference type="EMBL" id="ALP52825.1"/>
    </source>
</evidence>
<dbReference type="PIRSF" id="PIRSF019239">
    <property type="entry name" value="MrpE"/>
    <property type="match status" value="1"/>
</dbReference>
<evidence type="ECO:0000313" key="9">
    <source>
        <dbReference type="Proteomes" id="UP000055136"/>
    </source>
</evidence>
<evidence type="ECO:0000256" key="2">
    <source>
        <dbReference type="ARBA" id="ARBA00006228"/>
    </source>
</evidence>
<evidence type="ECO:0000256" key="7">
    <source>
        <dbReference type="SAM" id="Phobius"/>
    </source>
</evidence>
<proteinExistence type="inferred from homology"/>
<keyword evidence="6 7" id="KW-0472">Membrane</keyword>
<dbReference type="EMBL" id="CP013099">
    <property type="protein sequence ID" value="ALP52825.1"/>
    <property type="molecule type" value="Genomic_DNA"/>
</dbReference>
<protein>
    <submittedName>
        <fullName evidence="8">Cation:proton antiporter</fullName>
    </submittedName>
</protein>
<comment type="subcellular location">
    <subcellularLocation>
        <location evidence="1">Cell membrane</location>
        <topology evidence="1">Multi-pass membrane protein</topology>
    </subcellularLocation>
</comment>
<feature type="transmembrane region" description="Helical" evidence="7">
    <location>
        <begin position="61"/>
        <end position="84"/>
    </location>
</feature>
<dbReference type="GO" id="GO:0008324">
    <property type="term" value="F:monoatomic cation transmembrane transporter activity"/>
    <property type="evidence" value="ECO:0007669"/>
    <property type="project" value="InterPro"/>
</dbReference>
<evidence type="ECO:0000256" key="3">
    <source>
        <dbReference type="ARBA" id="ARBA00022475"/>
    </source>
</evidence>
<keyword evidence="5 7" id="KW-1133">Transmembrane helix</keyword>
<evidence type="ECO:0000256" key="6">
    <source>
        <dbReference type="ARBA" id="ARBA00023136"/>
    </source>
</evidence>
<sequence length="163" mass="18367">MIRRLLPHPLLILILTMVWALLANSFSFGNLVLGLLLGWTIPLFTANFWPERVNIRHPLTLLRFIATVLMDIILANFIVAGLILRGPKRLKPAFMRLPLDLQSDLAISLLSNTICLTPGTVSAELSADRRYLLVHALNTDDADALLRTIKQRYEAPLKEVFES</sequence>
<dbReference type="Proteomes" id="UP000055136">
    <property type="component" value="Chromosome"/>
</dbReference>
<dbReference type="NCBIfam" id="NF006518">
    <property type="entry name" value="PRK08965.1-2"/>
    <property type="match status" value="1"/>
</dbReference>
<organism evidence="8 9">
    <name type="scientific">Candidatus Tenderia electrophaga</name>
    <dbReference type="NCBI Taxonomy" id="1748243"/>
    <lineage>
        <taxon>Bacteria</taxon>
        <taxon>Pseudomonadati</taxon>
        <taxon>Pseudomonadota</taxon>
        <taxon>Gammaproteobacteria</taxon>
        <taxon>Candidatus Tenderiales</taxon>
        <taxon>Candidatus Tenderiaceae</taxon>
        <taxon>Candidatus Tenderia</taxon>
    </lineage>
</organism>
<evidence type="ECO:0000256" key="1">
    <source>
        <dbReference type="ARBA" id="ARBA00004651"/>
    </source>
</evidence>
<accession>A0A0S2TCG1</accession>
<dbReference type="Pfam" id="PF01899">
    <property type="entry name" value="MNHE"/>
    <property type="match status" value="1"/>
</dbReference>
<dbReference type="AlphaFoldDB" id="A0A0S2TCG1"/>
<name>A0A0S2TCG1_9GAMM</name>
<dbReference type="PANTHER" id="PTHR34584">
    <property type="entry name" value="NA(+)/H(+) ANTIPORTER SUBUNIT E1"/>
    <property type="match status" value="1"/>
</dbReference>
<comment type="similarity">
    <text evidence="2">Belongs to the CPA3 antiporters (TC 2.A.63) subunit E family.</text>
</comment>
<gene>
    <name evidence="8" type="ORF">Tel_06465</name>
</gene>
<keyword evidence="4 7" id="KW-0812">Transmembrane</keyword>
<keyword evidence="3" id="KW-1003">Cell membrane</keyword>
<dbReference type="PANTHER" id="PTHR34584:SF1">
    <property type="entry name" value="NA(+)_H(+) ANTIPORTER SUBUNIT E1"/>
    <property type="match status" value="1"/>
</dbReference>
<evidence type="ECO:0000256" key="4">
    <source>
        <dbReference type="ARBA" id="ARBA00022692"/>
    </source>
</evidence>
<dbReference type="GO" id="GO:0005886">
    <property type="term" value="C:plasma membrane"/>
    <property type="evidence" value="ECO:0007669"/>
    <property type="project" value="UniProtKB-SubCell"/>
</dbReference>
<dbReference type="KEGG" id="tee:Tel_06465"/>
<dbReference type="STRING" id="1748243.Tel_06465"/>
<evidence type="ECO:0000256" key="5">
    <source>
        <dbReference type="ARBA" id="ARBA00022989"/>
    </source>
</evidence>